<dbReference type="PANTHER" id="PTHR30272:SF1">
    <property type="entry name" value="3-HYDROXYACYL-[ACYL-CARRIER-PROTEIN] DEHYDRATASE"/>
    <property type="match status" value="1"/>
</dbReference>
<dbReference type="RefSeq" id="WP_096894798.1">
    <property type="nucleotide sequence ID" value="NZ_BAOS01000022.1"/>
</dbReference>
<evidence type="ECO:0000313" key="3">
    <source>
        <dbReference type="Proteomes" id="UP000218542"/>
    </source>
</evidence>
<keyword evidence="3" id="KW-1185">Reference proteome</keyword>
<dbReference type="SUPFAM" id="SSF54637">
    <property type="entry name" value="Thioesterase/thiol ester dehydrase-isomerase"/>
    <property type="match status" value="1"/>
</dbReference>
<reference evidence="2 3" key="1">
    <citation type="journal article" date="2017" name="Environ. Microbiol. Rep.">
        <title>Genetic diversity of marine anaerobic ammonium-oxidizing bacteria as revealed by genomic and proteomic analyses of 'Candidatus Scalindua japonica'.</title>
        <authorList>
            <person name="Oshiki M."/>
            <person name="Mizuto K."/>
            <person name="Kimura Z."/>
            <person name="Kindaichi T."/>
            <person name="Satoh H."/>
            <person name="Okabe S."/>
        </authorList>
    </citation>
    <scope>NUCLEOTIDE SEQUENCE [LARGE SCALE GENOMIC DNA]</scope>
    <source>
        <strain evidence="3">husup-a2</strain>
    </source>
</reference>
<organism evidence="2 3">
    <name type="scientific">Candidatus Scalindua japonica</name>
    <dbReference type="NCBI Taxonomy" id="1284222"/>
    <lineage>
        <taxon>Bacteria</taxon>
        <taxon>Pseudomonadati</taxon>
        <taxon>Planctomycetota</taxon>
        <taxon>Candidatus Brocadiia</taxon>
        <taxon>Candidatus Brocadiales</taxon>
        <taxon>Candidatus Scalinduaceae</taxon>
        <taxon>Candidatus Scalindua</taxon>
    </lineage>
</organism>
<dbReference type="GO" id="GO:0016829">
    <property type="term" value="F:lyase activity"/>
    <property type="evidence" value="ECO:0007669"/>
    <property type="project" value="UniProtKB-KW"/>
</dbReference>
<gene>
    <name evidence="2" type="ORF">SCALIN_C22_0117</name>
</gene>
<comment type="caution">
    <text evidence="2">The sequence shown here is derived from an EMBL/GenBank/DDBJ whole genome shotgun (WGS) entry which is preliminary data.</text>
</comment>
<dbReference type="Pfam" id="PF07977">
    <property type="entry name" value="FabA"/>
    <property type="match status" value="1"/>
</dbReference>
<keyword evidence="1" id="KW-0456">Lyase</keyword>
<accession>A0A286TZV4</accession>
<dbReference type="PANTHER" id="PTHR30272">
    <property type="entry name" value="3-HYDROXYACYL-[ACYL-CARRIER-PROTEIN] DEHYDRATASE"/>
    <property type="match status" value="1"/>
</dbReference>
<name>A0A286TZV4_9BACT</name>
<dbReference type="InterPro" id="IPR029069">
    <property type="entry name" value="HotDog_dom_sf"/>
</dbReference>
<dbReference type="Gene3D" id="3.10.129.10">
    <property type="entry name" value="Hotdog Thioesterase"/>
    <property type="match status" value="1"/>
</dbReference>
<protein>
    <submittedName>
        <fullName evidence="2">3-hydroxymyristoyl/3-hydroxydecanoyl-(Acyl carrier protein) dehydratase</fullName>
    </submittedName>
</protein>
<dbReference type="EMBL" id="BAOS01000022">
    <property type="protein sequence ID" value="GAX61407.1"/>
    <property type="molecule type" value="Genomic_DNA"/>
</dbReference>
<sequence>MPQKFLVDIDTIDLNEVMADIDRIRVLVPHRYEMEQLSGILRFDPENKIIIGYKDIKEDEFWVRGHIPGNPLMPGVLMVEASAQLCTYYFKSSIQTEKFFGFGGIDKVKFRGKVLPGDKLIIVAKNIELRARRAIFDVQGIANGKLVFEGQIIGMAM</sequence>
<dbReference type="InterPro" id="IPR013114">
    <property type="entry name" value="FabA_FabZ"/>
</dbReference>
<dbReference type="Proteomes" id="UP000218542">
    <property type="component" value="Unassembled WGS sequence"/>
</dbReference>
<proteinExistence type="predicted"/>
<dbReference type="AlphaFoldDB" id="A0A286TZV4"/>
<dbReference type="CDD" id="cd01288">
    <property type="entry name" value="FabZ"/>
    <property type="match status" value="1"/>
</dbReference>
<dbReference type="OrthoDB" id="272251at2"/>
<evidence type="ECO:0000313" key="2">
    <source>
        <dbReference type="EMBL" id="GAX61407.1"/>
    </source>
</evidence>
<evidence type="ECO:0000256" key="1">
    <source>
        <dbReference type="ARBA" id="ARBA00023239"/>
    </source>
</evidence>